<dbReference type="InterPro" id="IPR050250">
    <property type="entry name" value="Macrolide_Exporter_MacB"/>
</dbReference>
<dbReference type="OrthoDB" id="973461at2"/>
<evidence type="ECO:0000259" key="7">
    <source>
        <dbReference type="Pfam" id="PF02687"/>
    </source>
</evidence>
<reference evidence="9 10" key="1">
    <citation type="submission" date="2019-07" db="EMBL/GenBank/DDBJ databases">
        <title>The draft genome sequence of Aquimarina algiphila M91.</title>
        <authorList>
            <person name="Meng X."/>
        </authorList>
    </citation>
    <scope>NUCLEOTIDE SEQUENCE [LARGE SCALE GENOMIC DNA]</scope>
    <source>
        <strain evidence="9 10">M91</strain>
    </source>
</reference>
<feature type="transmembrane region" description="Helical" evidence="6">
    <location>
        <begin position="395"/>
        <end position="420"/>
    </location>
</feature>
<protein>
    <submittedName>
        <fullName evidence="9">FtsX-like permease family protein</fullName>
    </submittedName>
</protein>
<evidence type="ECO:0000256" key="1">
    <source>
        <dbReference type="ARBA" id="ARBA00004651"/>
    </source>
</evidence>
<evidence type="ECO:0000256" key="4">
    <source>
        <dbReference type="ARBA" id="ARBA00022989"/>
    </source>
</evidence>
<dbReference type="GO" id="GO:0022857">
    <property type="term" value="F:transmembrane transporter activity"/>
    <property type="evidence" value="ECO:0007669"/>
    <property type="project" value="TreeGrafter"/>
</dbReference>
<evidence type="ECO:0000256" key="3">
    <source>
        <dbReference type="ARBA" id="ARBA00022692"/>
    </source>
</evidence>
<keyword evidence="3 6" id="KW-0812">Transmembrane</keyword>
<comment type="subcellular location">
    <subcellularLocation>
        <location evidence="1">Cell membrane</location>
        <topology evidence="1">Multi-pass membrane protein</topology>
    </subcellularLocation>
</comment>
<evidence type="ECO:0000313" key="9">
    <source>
        <dbReference type="EMBL" id="TSE08708.1"/>
    </source>
</evidence>
<feature type="transmembrane region" description="Helical" evidence="6">
    <location>
        <begin position="785"/>
        <end position="805"/>
    </location>
</feature>
<accession>A0A554VKU3</accession>
<dbReference type="Pfam" id="PF12704">
    <property type="entry name" value="MacB_PCD"/>
    <property type="match status" value="2"/>
</dbReference>
<keyword evidence="4 6" id="KW-1133">Transmembrane helix</keyword>
<comment type="caution">
    <text evidence="9">The sequence shown here is derived from an EMBL/GenBank/DDBJ whole genome shotgun (WGS) entry which is preliminary data.</text>
</comment>
<dbReference type="PANTHER" id="PTHR30572">
    <property type="entry name" value="MEMBRANE COMPONENT OF TRANSPORTER-RELATED"/>
    <property type="match status" value="1"/>
</dbReference>
<keyword evidence="5 6" id="KW-0472">Membrane</keyword>
<evidence type="ECO:0000313" key="10">
    <source>
        <dbReference type="Proteomes" id="UP000318833"/>
    </source>
</evidence>
<feature type="transmembrane region" description="Helical" evidence="6">
    <location>
        <begin position="444"/>
        <end position="464"/>
    </location>
</feature>
<dbReference type="RefSeq" id="WP_143916520.1">
    <property type="nucleotide sequence ID" value="NZ_CANMIK010000023.1"/>
</dbReference>
<feature type="transmembrane region" description="Helical" evidence="6">
    <location>
        <begin position="751"/>
        <end position="773"/>
    </location>
</feature>
<organism evidence="9 10">
    <name type="scientific">Aquimarina algiphila</name>
    <dbReference type="NCBI Taxonomy" id="2047982"/>
    <lineage>
        <taxon>Bacteria</taxon>
        <taxon>Pseudomonadati</taxon>
        <taxon>Bacteroidota</taxon>
        <taxon>Flavobacteriia</taxon>
        <taxon>Flavobacteriales</taxon>
        <taxon>Flavobacteriaceae</taxon>
        <taxon>Aquimarina</taxon>
    </lineage>
</organism>
<dbReference type="Pfam" id="PF02687">
    <property type="entry name" value="FtsX"/>
    <property type="match status" value="2"/>
</dbReference>
<proteinExistence type="predicted"/>
<name>A0A554VKU3_9FLAO</name>
<evidence type="ECO:0000256" key="5">
    <source>
        <dbReference type="ARBA" id="ARBA00023136"/>
    </source>
</evidence>
<dbReference type="InterPro" id="IPR003838">
    <property type="entry name" value="ABC3_permease_C"/>
</dbReference>
<keyword evidence="10" id="KW-1185">Reference proteome</keyword>
<feature type="domain" description="MacB-like periplasmic core" evidence="8">
    <location>
        <begin position="24"/>
        <end position="263"/>
    </location>
</feature>
<dbReference type="AlphaFoldDB" id="A0A554VKU3"/>
<dbReference type="InterPro" id="IPR025857">
    <property type="entry name" value="MacB_PCD"/>
</dbReference>
<dbReference type="PANTHER" id="PTHR30572:SF18">
    <property type="entry name" value="ABC-TYPE MACROLIDE FAMILY EXPORT SYSTEM PERMEASE COMPONENT 2"/>
    <property type="match status" value="1"/>
</dbReference>
<feature type="transmembrane region" description="Helical" evidence="6">
    <location>
        <begin position="356"/>
        <end position="383"/>
    </location>
</feature>
<dbReference type="Proteomes" id="UP000318833">
    <property type="component" value="Unassembled WGS sequence"/>
</dbReference>
<evidence type="ECO:0000256" key="2">
    <source>
        <dbReference type="ARBA" id="ARBA00022475"/>
    </source>
</evidence>
<dbReference type="EMBL" id="VLNR01000020">
    <property type="protein sequence ID" value="TSE08708.1"/>
    <property type="molecule type" value="Genomic_DNA"/>
</dbReference>
<gene>
    <name evidence="9" type="ORF">FOF46_11210</name>
</gene>
<feature type="domain" description="MacB-like periplasmic core" evidence="8">
    <location>
        <begin position="452"/>
        <end position="637"/>
    </location>
</feature>
<keyword evidence="2" id="KW-1003">Cell membrane</keyword>
<feature type="domain" description="ABC3 transporter permease C-terminal" evidence="7">
    <location>
        <begin position="315"/>
        <end position="420"/>
    </location>
</feature>
<evidence type="ECO:0000259" key="8">
    <source>
        <dbReference type="Pfam" id="PF12704"/>
    </source>
</evidence>
<evidence type="ECO:0000256" key="6">
    <source>
        <dbReference type="SAM" id="Phobius"/>
    </source>
</evidence>
<feature type="transmembrane region" description="Helical" evidence="6">
    <location>
        <begin position="21"/>
        <end position="38"/>
    </location>
</feature>
<feature type="domain" description="ABC3 transporter permease C-terminal" evidence="7">
    <location>
        <begin position="704"/>
        <end position="815"/>
    </location>
</feature>
<feature type="transmembrane region" description="Helical" evidence="6">
    <location>
        <begin position="310"/>
        <end position="335"/>
    </location>
</feature>
<dbReference type="GO" id="GO:0005886">
    <property type="term" value="C:plasma membrane"/>
    <property type="evidence" value="ECO:0007669"/>
    <property type="project" value="UniProtKB-SubCell"/>
</dbReference>
<sequence>MNTHILKAIIRNVWKKKFLSSTKILGLIVGFTVFIFLLEKIKHETSYDTFWKDSESIYRVGLDLKYKDGEEVRSAKNFGGSSELLEAEIPGVVAQCNFGRDVVTIFNGPQQKIQDVDFVWSDPSFFSVFDRKIITAETNSLLENIHGIAISQSFAKKLYGEESPLGKELTVNEGWKFVVDAVFEDIPSNSHMNIDVVGTFKTLFYYLQNFDNKNQVLVDNPDYEYQRATPYETKRWQAPVQYRSYCYIKLDKNTSINAIESRLGGLLGKVALPQKLKEAKMNFILQPIADIHLKSKLDHELSVNGEQTQVFFLSIIILVVLLVCLINFINLNTITTLENAKNYSIRILNGSGYNQVFYLMFVETILFNIVAIIVSIPIAHYLIDSQLPIDGITFSTYALLGTIGIVVVGIASIVPFMSVIKNKAFSVVKKGDQKLHRKWTSQKVMVTLQFSITIVLMICTVGIYKQMQFMMDKELGFNGTQTIFSFTPMTMNQHPDLVSRLSTFKNEVSALGGVASFSASSSIPGKAITRLNDQVKAVVAAKPYPVTFNQISIDDGYLDTYDIPLIAGKNLNPESNWKSSGILINETALSKMGNIQADNVIGNAITIGNKNYRIQGVVEDYHHASLHKTVQPTIYIQNLEWDHAVGYYSFKLKSNTIAGTMDQIAQIWNELYPKEEFIFNFSNTVFQNQYAKDQKFSQILNSSTILALFISCIGLLGVALFNTRKRVKEIGIRKVNGAKVKQILFTLNKDFIKWVTIAYVLACPIAWYALNIWLENFAYKTTLGLWVYVLAGLGALTIALLTVSWQSFIAASRNPIEALRDE</sequence>
<feature type="transmembrane region" description="Helical" evidence="6">
    <location>
        <begin position="705"/>
        <end position="723"/>
    </location>
</feature>